<sequence>MPLKTGKSQETIKSNIKTLVHEYEHDGTIGNSHPPSKKKAIKQAVAISLKKAGKSRSQKAAKK</sequence>
<dbReference type="OrthoDB" id="8723327at2"/>
<organism evidence="1 2">
    <name type="scientific">Noviherbaspirillum saxi</name>
    <dbReference type="NCBI Taxonomy" id="2320863"/>
    <lineage>
        <taxon>Bacteria</taxon>
        <taxon>Pseudomonadati</taxon>
        <taxon>Pseudomonadota</taxon>
        <taxon>Betaproteobacteria</taxon>
        <taxon>Burkholderiales</taxon>
        <taxon>Oxalobacteraceae</taxon>
        <taxon>Noviherbaspirillum</taxon>
    </lineage>
</organism>
<reference evidence="2" key="1">
    <citation type="submission" date="2018-09" db="EMBL/GenBank/DDBJ databases">
        <authorList>
            <person name="Zhu H."/>
        </authorList>
    </citation>
    <scope>NUCLEOTIDE SEQUENCE [LARGE SCALE GENOMIC DNA]</scope>
    <source>
        <strain evidence="2">K1R23-30</strain>
    </source>
</reference>
<keyword evidence="2" id="KW-1185">Reference proteome</keyword>
<evidence type="ECO:0000313" key="1">
    <source>
        <dbReference type="EMBL" id="RJF99113.1"/>
    </source>
</evidence>
<gene>
    <name evidence="1" type="ORF">D3871_11765</name>
</gene>
<dbReference type="EMBL" id="QYUO01000001">
    <property type="protein sequence ID" value="RJF99113.1"/>
    <property type="molecule type" value="Genomic_DNA"/>
</dbReference>
<comment type="caution">
    <text evidence="1">The sequence shown here is derived from an EMBL/GenBank/DDBJ whole genome shotgun (WGS) entry which is preliminary data.</text>
</comment>
<accession>A0A3A3FTJ3</accession>
<proteinExistence type="predicted"/>
<protein>
    <submittedName>
        <fullName evidence="1">Uncharacterized protein</fullName>
    </submittedName>
</protein>
<name>A0A3A3FTJ3_9BURK</name>
<dbReference type="AlphaFoldDB" id="A0A3A3FTJ3"/>
<dbReference type="Proteomes" id="UP000265955">
    <property type="component" value="Unassembled WGS sequence"/>
</dbReference>
<dbReference type="RefSeq" id="WP_119769058.1">
    <property type="nucleotide sequence ID" value="NZ_QYUO01000001.1"/>
</dbReference>
<evidence type="ECO:0000313" key="2">
    <source>
        <dbReference type="Proteomes" id="UP000265955"/>
    </source>
</evidence>